<name>A0A1G1VFT9_9BACT</name>
<protein>
    <submittedName>
        <fullName evidence="1">Uncharacterized protein</fullName>
    </submittedName>
</protein>
<reference evidence="1 2" key="1">
    <citation type="journal article" date="2016" name="Nat. Commun.">
        <title>Thousands of microbial genomes shed light on interconnected biogeochemical processes in an aquifer system.</title>
        <authorList>
            <person name="Anantharaman K."/>
            <person name="Brown C.T."/>
            <person name="Hug L.A."/>
            <person name="Sharon I."/>
            <person name="Castelle C.J."/>
            <person name="Probst A.J."/>
            <person name="Thomas B.C."/>
            <person name="Singh A."/>
            <person name="Wilkins M.J."/>
            <person name="Karaoz U."/>
            <person name="Brodie E.L."/>
            <person name="Williams K.H."/>
            <person name="Hubbard S.S."/>
            <person name="Banfield J.F."/>
        </authorList>
    </citation>
    <scope>NUCLEOTIDE SEQUENCE [LARGE SCALE GENOMIC DNA]</scope>
</reference>
<dbReference type="AlphaFoldDB" id="A0A1G1VFT9"/>
<accession>A0A1G1VFT9</accession>
<comment type="caution">
    <text evidence="1">The sequence shown here is derived from an EMBL/GenBank/DDBJ whole genome shotgun (WGS) entry which is preliminary data.</text>
</comment>
<evidence type="ECO:0000313" key="2">
    <source>
        <dbReference type="Proteomes" id="UP000178659"/>
    </source>
</evidence>
<dbReference type="EMBL" id="MHCC01000001">
    <property type="protein sequence ID" value="OGY14251.1"/>
    <property type="molecule type" value="Genomic_DNA"/>
</dbReference>
<dbReference type="Proteomes" id="UP000178659">
    <property type="component" value="Unassembled WGS sequence"/>
</dbReference>
<evidence type="ECO:0000313" key="1">
    <source>
        <dbReference type="EMBL" id="OGY14251.1"/>
    </source>
</evidence>
<gene>
    <name evidence="1" type="ORF">A3A77_02125</name>
</gene>
<sequence length="579" mass="65416">MITKEHVLSRQGLKDQLQVLHRKNLAPSESLDPVFEYCKECEDLALERIKEVLLQQQPLHAQEINEGIEGIRSQKELALPESRLKKIEGEIMYLAPGGRLVHVPKAVEAVYFINPDLGILPYLPCFYVPQKTISIHEKYLDLSKLFTEIVEAGKIDTNSPEAKIMALVCLIEVAKDHLIGNFARWGDGQSSLGSARELAEYALIFGGVEAGKFPAYFDDRLGPKIDRLRIHQGFLRLCQRLMDDVAQGVGLKQDQVKLLKSLMSTRKRYIPGQSGFTGLITPVAEFVKDRNWPEAQKYMDFLVGSFPKTFPQWVKSGRVLQNGNGPKETSTAQKFRQIVESIVSIQELPTSEEIRRIVKTSGNFASTIVVELAMETKFVEFKRYLVSTVGKNAMPLVLDLVRSNSKFEDGFERFVQIRTKSGMNHEGIDLPGLYVRIVGRFKEAVASVIGEYRLLLPDSKAILGAELVGGKAVYWYTPVKNNYFSGNEIRLEGREKGEFGELVYRLINLACERNTHAKALDPQQLINAFTRAYRAEVIRNSSFSSYSLCQYLSAFILDAGKDLRIKDHVSVARFLMELR</sequence>
<organism evidence="1 2">
    <name type="scientific">Candidatus Blackburnbacteria bacterium RIFCSPLOWO2_01_FULL_40_20</name>
    <dbReference type="NCBI Taxonomy" id="1797519"/>
    <lineage>
        <taxon>Bacteria</taxon>
        <taxon>Candidatus Blackburniibacteriota</taxon>
    </lineage>
</organism>
<proteinExistence type="predicted"/>